<name>A0A1Q2SNY0_9GAMM</name>
<protein>
    <submittedName>
        <fullName evidence="2">Positive regulator of sigma E RseC/MucC</fullName>
    </submittedName>
</protein>
<keyword evidence="1" id="KW-1133">Transmembrane helix</keyword>
<gene>
    <name evidence="2" type="ORF">TAO_1485</name>
</gene>
<reference evidence="2 3" key="1">
    <citation type="journal article" date="2017" name="ISME J.">
        <title>An acid-tolerant ammonia-oxidizing ?-proteobacterium from soil.</title>
        <authorList>
            <person name="Hayatsu M."/>
            <person name="Tago K."/>
            <person name="Uchiyama I."/>
            <person name="Toyoda A."/>
            <person name="Wang Y."/>
            <person name="Shimomura Y."/>
            <person name="Okubo T."/>
            <person name="Kurisu F."/>
            <person name="Hirono Y."/>
            <person name="Nonaka K."/>
            <person name="Akiyama H."/>
            <person name="Itoh T."/>
            <person name="Takami H."/>
        </authorList>
    </citation>
    <scope>NUCLEOTIDE SEQUENCE [LARGE SCALE GENOMIC DNA]</scope>
    <source>
        <strain evidence="2 3">TAO100</strain>
    </source>
</reference>
<feature type="transmembrane region" description="Helical" evidence="1">
    <location>
        <begin position="86"/>
        <end position="110"/>
    </location>
</feature>
<evidence type="ECO:0000313" key="3">
    <source>
        <dbReference type="Proteomes" id="UP000243679"/>
    </source>
</evidence>
<dbReference type="KEGG" id="ntt:TAO_1485"/>
<keyword evidence="1" id="KW-0812">Transmembrane</keyword>
<dbReference type="InterPro" id="IPR007359">
    <property type="entry name" value="SigmaE_reg_RseC_MucC"/>
</dbReference>
<dbReference type="Pfam" id="PF04246">
    <property type="entry name" value="RseC_MucC"/>
    <property type="match status" value="1"/>
</dbReference>
<organism evidence="2 3">
    <name type="scientific">Candidatus Nitrosoglobus terrae</name>
    <dbReference type="NCBI Taxonomy" id="1630141"/>
    <lineage>
        <taxon>Bacteria</taxon>
        <taxon>Pseudomonadati</taxon>
        <taxon>Pseudomonadota</taxon>
        <taxon>Gammaproteobacteria</taxon>
        <taxon>Chromatiales</taxon>
        <taxon>Chromatiaceae</taxon>
        <taxon>Candidatus Nitrosoglobus</taxon>
    </lineage>
</organism>
<dbReference type="PANTHER" id="PTHR35867">
    <property type="entry name" value="PROTEIN RSEC"/>
    <property type="match status" value="1"/>
</dbReference>
<feature type="transmembrane region" description="Helical" evidence="1">
    <location>
        <begin position="116"/>
        <end position="135"/>
    </location>
</feature>
<dbReference type="Proteomes" id="UP000243679">
    <property type="component" value="Chromosome"/>
</dbReference>
<evidence type="ECO:0000313" key="2">
    <source>
        <dbReference type="EMBL" id="BAW80855.1"/>
    </source>
</evidence>
<accession>A0A1Q2SNY0</accession>
<dbReference type="PANTHER" id="PTHR35867:SF1">
    <property type="entry name" value="PROTEIN RSEC"/>
    <property type="match status" value="1"/>
</dbReference>
<keyword evidence="3" id="KW-1185">Reference proteome</keyword>
<keyword evidence="1" id="KW-0472">Membrane</keyword>
<evidence type="ECO:0000256" key="1">
    <source>
        <dbReference type="SAM" id="Phobius"/>
    </source>
</evidence>
<sequence length="163" mass="17756">MLIKSSGVIVEKARVVATDATYAWVEKVQDIGCNFCVASNECGTREITRYLIKKPMIIKAFNPIGAEIGESVIVGISGKAFLLNAFLLYIMPLLIMFLGAGLGEILVQYFGSGENIVIWLSLGGLLGGVLGMRHIKLGQVLSLKLCILKRIVVQNKIIIDDYP</sequence>
<dbReference type="EMBL" id="AP014836">
    <property type="protein sequence ID" value="BAW80855.1"/>
    <property type="molecule type" value="Genomic_DNA"/>
</dbReference>
<proteinExistence type="predicted"/>
<dbReference type="AlphaFoldDB" id="A0A1Q2SNY0"/>